<dbReference type="Proteomes" id="UP000500938">
    <property type="component" value="Chromosome"/>
</dbReference>
<dbReference type="InterPro" id="IPR035965">
    <property type="entry name" value="PAS-like_dom_sf"/>
</dbReference>
<evidence type="ECO:0000313" key="1">
    <source>
        <dbReference type="EMBL" id="QJR37468.1"/>
    </source>
</evidence>
<organism evidence="1 2">
    <name type="scientific">Gemmatimonas groenlandica</name>
    <dbReference type="NCBI Taxonomy" id="2732249"/>
    <lineage>
        <taxon>Bacteria</taxon>
        <taxon>Pseudomonadati</taxon>
        <taxon>Gemmatimonadota</taxon>
        <taxon>Gemmatimonadia</taxon>
        <taxon>Gemmatimonadales</taxon>
        <taxon>Gemmatimonadaceae</taxon>
        <taxon>Gemmatimonas</taxon>
    </lineage>
</organism>
<name>A0A6M4ITM1_9BACT</name>
<reference evidence="1 2" key="1">
    <citation type="submission" date="2020-05" db="EMBL/GenBank/DDBJ databases">
        <title>Complete genome sequence of Gemmatimonas greenlandica TET16.</title>
        <authorList>
            <person name="Zeng Y."/>
        </authorList>
    </citation>
    <scope>NUCLEOTIDE SEQUENCE [LARGE SCALE GENOMIC DNA]</scope>
    <source>
        <strain evidence="1 2">TET16</strain>
    </source>
</reference>
<proteinExistence type="predicted"/>
<evidence type="ECO:0008006" key="3">
    <source>
        <dbReference type="Google" id="ProtNLM"/>
    </source>
</evidence>
<dbReference type="EMBL" id="CP053085">
    <property type="protein sequence ID" value="QJR37468.1"/>
    <property type="molecule type" value="Genomic_DNA"/>
</dbReference>
<evidence type="ECO:0000313" key="2">
    <source>
        <dbReference type="Proteomes" id="UP000500938"/>
    </source>
</evidence>
<dbReference type="SUPFAM" id="SSF55785">
    <property type="entry name" value="PYP-like sensor domain (PAS domain)"/>
    <property type="match status" value="1"/>
</dbReference>
<dbReference type="AlphaFoldDB" id="A0A6M4ITM1"/>
<sequence length="156" mass="17660">MPLDTTSRMLAPFLDRLTVEELDAIPYGVVQLDVDGRILSYNRAEAENADMLPRPLGQHYFFEVAPSANVPEFYGRFLDGVAECQLDDTFSFTFSCSLMPRRVMVRQYFSMRTRTMWLFVGQPDGSPFMRNTASHGMSAIRETPAYGNAQIADRVA</sequence>
<dbReference type="Gene3D" id="3.30.450.20">
    <property type="entry name" value="PAS domain"/>
    <property type="match status" value="1"/>
</dbReference>
<gene>
    <name evidence="1" type="ORF">HKW67_19100</name>
</gene>
<keyword evidence="2" id="KW-1185">Reference proteome</keyword>
<accession>A0A6M4ITM1</accession>
<protein>
    <recommendedName>
        <fullName evidence="3">PAS fold-4 domain-containing protein</fullName>
    </recommendedName>
</protein>
<dbReference type="KEGG" id="ggr:HKW67_19100"/>